<name>A0A161X2D3_DAUCS</name>
<dbReference type="EMBL" id="CP093349">
    <property type="protein sequence ID" value="WOH07666.1"/>
    <property type="molecule type" value="Genomic_DNA"/>
</dbReference>
<organism evidence="1 2">
    <name type="scientific">Daucus carota subsp. sativus</name>
    <name type="common">Carrot</name>
    <dbReference type="NCBI Taxonomy" id="79200"/>
    <lineage>
        <taxon>Eukaryota</taxon>
        <taxon>Viridiplantae</taxon>
        <taxon>Streptophyta</taxon>
        <taxon>Embryophyta</taxon>
        <taxon>Tracheophyta</taxon>
        <taxon>Spermatophyta</taxon>
        <taxon>Magnoliopsida</taxon>
        <taxon>eudicotyledons</taxon>
        <taxon>Gunneridae</taxon>
        <taxon>Pentapetalae</taxon>
        <taxon>asterids</taxon>
        <taxon>campanulids</taxon>
        <taxon>Apiales</taxon>
        <taxon>Apiaceae</taxon>
        <taxon>Apioideae</taxon>
        <taxon>Scandiceae</taxon>
        <taxon>Daucinae</taxon>
        <taxon>Daucus</taxon>
        <taxon>Daucus sect. Daucus</taxon>
    </lineage>
</organism>
<reference evidence="1" key="1">
    <citation type="journal article" date="2016" name="Nat. Genet.">
        <title>A high-quality carrot genome assembly provides new insights into carotenoid accumulation and asterid genome evolution.</title>
        <authorList>
            <person name="Iorizzo M."/>
            <person name="Ellison S."/>
            <person name="Senalik D."/>
            <person name="Zeng P."/>
            <person name="Satapoomin P."/>
            <person name="Huang J."/>
            <person name="Bowman M."/>
            <person name="Iovene M."/>
            <person name="Sanseverino W."/>
            <person name="Cavagnaro P."/>
            <person name="Yildiz M."/>
            <person name="Macko-Podgorni A."/>
            <person name="Moranska E."/>
            <person name="Grzebelus E."/>
            <person name="Grzebelus D."/>
            <person name="Ashrafi H."/>
            <person name="Zheng Z."/>
            <person name="Cheng S."/>
            <person name="Spooner D."/>
            <person name="Van Deynze A."/>
            <person name="Simon P."/>
        </authorList>
    </citation>
    <scope>NUCLEOTIDE SEQUENCE</scope>
    <source>
        <tissue evidence="1">Leaf</tissue>
    </source>
</reference>
<accession>A0A161X2D3</accession>
<protein>
    <submittedName>
        <fullName evidence="1">Uncharacterized protein</fullName>
    </submittedName>
</protein>
<dbReference type="Proteomes" id="UP000077755">
    <property type="component" value="Chromosome 7"/>
</dbReference>
<keyword evidence="2" id="KW-1185">Reference proteome</keyword>
<gene>
    <name evidence="1" type="ORF">DCAR_0727099</name>
</gene>
<dbReference type="AlphaFoldDB" id="A0A161X2D3"/>
<evidence type="ECO:0000313" key="1">
    <source>
        <dbReference type="EMBL" id="WOH07666.1"/>
    </source>
</evidence>
<sequence>MTSLDSLRRYWKKKQYQRLDDTADKKRELKLARAGSRRQQVEIVNEASKVMLKLISTVKFLCRFLKGKIVSLSNNDDKKISQNISDKPRNEVHSNEVVDARSVLEIFNSLVSSAEGARLLACSSLAIFV</sequence>
<reference evidence="1" key="2">
    <citation type="submission" date="2022-03" db="EMBL/GenBank/DDBJ databases">
        <title>Draft title - Genomic analysis of global carrot germplasm unveils the trajectory of domestication and the origin of high carotenoid orange carrot.</title>
        <authorList>
            <person name="Iorizzo M."/>
            <person name="Ellison S."/>
            <person name="Senalik D."/>
            <person name="Macko-Podgorni A."/>
            <person name="Grzebelus D."/>
            <person name="Bostan H."/>
            <person name="Rolling W."/>
            <person name="Curaba J."/>
            <person name="Simon P."/>
        </authorList>
    </citation>
    <scope>NUCLEOTIDE SEQUENCE</scope>
    <source>
        <tissue evidence="1">Leaf</tissue>
    </source>
</reference>
<evidence type="ECO:0000313" key="2">
    <source>
        <dbReference type="Proteomes" id="UP000077755"/>
    </source>
</evidence>
<dbReference type="Gramene" id="KZM86493">
    <property type="protein sequence ID" value="KZM86493"/>
    <property type="gene ID" value="DCAR_023627"/>
</dbReference>
<proteinExistence type="predicted"/>